<proteinExistence type="predicted"/>
<evidence type="ECO:0000313" key="1">
    <source>
        <dbReference type="Proteomes" id="UP000887565"/>
    </source>
</evidence>
<reference evidence="2" key="1">
    <citation type="submission" date="2022-11" db="UniProtKB">
        <authorList>
            <consortium name="WormBaseParasite"/>
        </authorList>
    </citation>
    <scope>IDENTIFICATION</scope>
</reference>
<keyword evidence="1" id="KW-1185">Reference proteome</keyword>
<sequence>MSCPRKKFPSTVSDSENIRMFGYAAKCIKQHPGRIIDAFKIDPVDFKARALYLCCSGTVREDAKKNDSSKFIYPSKNIRVWQNRDLGHNRVHMQTHLAKKIPTSPGFSGILWKLPCVENDVRLGSVIDWVSGPGPGSASLGTTGPGPNITGYWAQNFALKRLEIKEI</sequence>
<dbReference type="AlphaFoldDB" id="A0A915J752"/>
<dbReference type="Proteomes" id="UP000887565">
    <property type="component" value="Unplaced"/>
</dbReference>
<protein>
    <submittedName>
        <fullName evidence="2">Uncharacterized protein</fullName>
    </submittedName>
</protein>
<accession>A0A915J752</accession>
<dbReference type="WBParaSite" id="nRc.2.0.1.t22303-RA">
    <property type="protein sequence ID" value="nRc.2.0.1.t22303-RA"/>
    <property type="gene ID" value="nRc.2.0.1.g22303"/>
</dbReference>
<evidence type="ECO:0000313" key="2">
    <source>
        <dbReference type="WBParaSite" id="nRc.2.0.1.t22303-RA"/>
    </source>
</evidence>
<name>A0A915J752_ROMCU</name>
<organism evidence="1 2">
    <name type="scientific">Romanomermis culicivorax</name>
    <name type="common">Nematode worm</name>
    <dbReference type="NCBI Taxonomy" id="13658"/>
    <lineage>
        <taxon>Eukaryota</taxon>
        <taxon>Metazoa</taxon>
        <taxon>Ecdysozoa</taxon>
        <taxon>Nematoda</taxon>
        <taxon>Enoplea</taxon>
        <taxon>Dorylaimia</taxon>
        <taxon>Mermithida</taxon>
        <taxon>Mermithoidea</taxon>
        <taxon>Mermithidae</taxon>
        <taxon>Romanomermis</taxon>
    </lineage>
</organism>